<gene>
    <name evidence="2" type="ORF">ILYODFUR_013044</name>
</gene>
<keyword evidence="3" id="KW-1185">Reference proteome</keyword>
<comment type="caution">
    <text evidence="2">The sequence shown here is derived from an EMBL/GenBank/DDBJ whole genome shotgun (WGS) entry which is preliminary data.</text>
</comment>
<feature type="transmembrane region" description="Helical" evidence="1">
    <location>
        <begin position="74"/>
        <end position="92"/>
    </location>
</feature>
<sequence>MCCFEDDLTLLGLASKQPAEPVPFSQIFLSSPCYLPIAVPVPATVSLLHCFHLFWCPPPSFAAFIKRPPVPLSFYLFVSLSVFSPSLALCCLNKVAFIRMSCNPNKPNKRYGRENLPAEEGGSYRASLCVPACQLAMPPATANPSPSSHTHTH</sequence>
<evidence type="ECO:0000313" key="2">
    <source>
        <dbReference type="EMBL" id="MEQ2244037.1"/>
    </source>
</evidence>
<dbReference type="EMBL" id="JAHRIQ010070560">
    <property type="protein sequence ID" value="MEQ2244037.1"/>
    <property type="molecule type" value="Genomic_DNA"/>
</dbReference>
<protein>
    <submittedName>
        <fullName evidence="2">Uncharacterized protein</fullName>
    </submittedName>
</protein>
<feature type="transmembrane region" description="Helical" evidence="1">
    <location>
        <begin position="33"/>
        <end position="54"/>
    </location>
</feature>
<reference evidence="2 3" key="1">
    <citation type="submission" date="2021-06" db="EMBL/GenBank/DDBJ databases">
        <authorList>
            <person name="Palmer J.M."/>
        </authorList>
    </citation>
    <scope>NUCLEOTIDE SEQUENCE [LARGE SCALE GENOMIC DNA]</scope>
    <source>
        <strain evidence="3">if_2019</strain>
        <tissue evidence="2">Muscle</tissue>
    </source>
</reference>
<organism evidence="2 3">
    <name type="scientific">Ilyodon furcidens</name>
    <name type="common">goldbreast splitfin</name>
    <dbReference type="NCBI Taxonomy" id="33524"/>
    <lineage>
        <taxon>Eukaryota</taxon>
        <taxon>Metazoa</taxon>
        <taxon>Chordata</taxon>
        <taxon>Craniata</taxon>
        <taxon>Vertebrata</taxon>
        <taxon>Euteleostomi</taxon>
        <taxon>Actinopterygii</taxon>
        <taxon>Neopterygii</taxon>
        <taxon>Teleostei</taxon>
        <taxon>Neoteleostei</taxon>
        <taxon>Acanthomorphata</taxon>
        <taxon>Ovalentaria</taxon>
        <taxon>Atherinomorphae</taxon>
        <taxon>Cyprinodontiformes</taxon>
        <taxon>Goodeidae</taxon>
        <taxon>Ilyodon</taxon>
    </lineage>
</organism>
<keyword evidence="1" id="KW-0472">Membrane</keyword>
<dbReference type="Proteomes" id="UP001482620">
    <property type="component" value="Unassembled WGS sequence"/>
</dbReference>
<name>A0ABV0UFM3_9TELE</name>
<keyword evidence="1" id="KW-0812">Transmembrane</keyword>
<accession>A0ABV0UFM3</accession>
<evidence type="ECO:0000256" key="1">
    <source>
        <dbReference type="SAM" id="Phobius"/>
    </source>
</evidence>
<evidence type="ECO:0000313" key="3">
    <source>
        <dbReference type="Proteomes" id="UP001482620"/>
    </source>
</evidence>
<keyword evidence="1" id="KW-1133">Transmembrane helix</keyword>
<proteinExistence type="predicted"/>